<evidence type="ECO:0000313" key="3">
    <source>
        <dbReference type="Proteomes" id="UP000223749"/>
    </source>
</evidence>
<feature type="chain" id="PRO_5013736458" description="Ig-like domain-containing protein" evidence="1">
    <location>
        <begin position="23"/>
        <end position="232"/>
    </location>
</feature>
<reference evidence="2 3" key="1">
    <citation type="submission" date="2017-10" db="EMBL/GenBank/DDBJ databases">
        <title>Whole genome of Pedobacter ginsengisoli T01R-27 isolated from tomato rhizosphere.</title>
        <authorList>
            <person name="Weon H.-Y."/>
            <person name="Lee S.A."/>
            <person name="Sang M.K."/>
            <person name="Song J."/>
        </authorList>
    </citation>
    <scope>NUCLEOTIDE SEQUENCE [LARGE SCALE GENOMIC DNA]</scope>
    <source>
        <strain evidence="2 3">T01R-27</strain>
    </source>
</reference>
<feature type="signal peptide" evidence="1">
    <location>
        <begin position="1"/>
        <end position="22"/>
    </location>
</feature>
<dbReference type="AlphaFoldDB" id="A0A2D1U5E1"/>
<dbReference type="OrthoDB" id="759596at2"/>
<organism evidence="2 3">
    <name type="scientific">Pedobacter ginsengisoli</name>
    <dbReference type="NCBI Taxonomy" id="363852"/>
    <lineage>
        <taxon>Bacteria</taxon>
        <taxon>Pseudomonadati</taxon>
        <taxon>Bacteroidota</taxon>
        <taxon>Sphingobacteriia</taxon>
        <taxon>Sphingobacteriales</taxon>
        <taxon>Sphingobacteriaceae</taxon>
        <taxon>Pedobacter</taxon>
    </lineage>
</organism>
<proteinExistence type="predicted"/>
<dbReference type="EMBL" id="CP024091">
    <property type="protein sequence ID" value="ATP56805.1"/>
    <property type="molecule type" value="Genomic_DNA"/>
</dbReference>
<accession>A0A2D1U5E1</accession>
<dbReference type="Gene3D" id="2.60.40.2700">
    <property type="match status" value="1"/>
</dbReference>
<protein>
    <recommendedName>
        <fullName evidence="4">Ig-like domain-containing protein</fullName>
    </recommendedName>
</protein>
<name>A0A2D1U5E1_9SPHI</name>
<evidence type="ECO:0000256" key="1">
    <source>
        <dbReference type="SAM" id="SignalP"/>
    </source>
</evidence>
<dbReference type="RefSeq" id="WP_099438740.1">
    <property type="nucleotide sequence ID" value="NZ_CP024091.1"/>
</dbReference>
<dbReference type="Proteomes" id="UP000223749">
    <property type="component" value="Chromosome"/>
</dbReference>
<keyword evidence="3" id="KW-1185">Reference proteome</keyword>
<sequence>MKRIITKLAIATIVVLFGNSFKSVGQVTLATTDVQIVCEGAPLTLGSPGSSNQWIVKYDATSATPSSPTTLTIDPATNQIAAADVKTGYYLITNKSTAAGACESDIQTIAVYVLPTLVPTFTSADYCTENAASTIFTASVTPAAPTGSTLVYQWYTVSGTTETIISGATSATFNPTILNTGTTSITATYRLKTAYEINSLKYCPQSIEHTVNVLPRPTTPTITVGNVGQANF</sequence>
<gene>
    <name evidence="2" type="ORF">CPT03_10125</name>
</gene>
<evidence type="ECO:0000313" key="2">
    <source>
        <dbReference type="EMBL" id="ATP56805.1"/>
    </source>
</evidence>
<evidence type="ECO:0008006" key="4">
    <source>
        <dbReference type="Google" id="ProtNLM"/>
    </source>
</evidence>
<keyword evidence="1" id="KW-0732">Signal</keyword>
<dbReference type="KEGG" id="pgs:CPT03_10125"/>